<evidence type="ECO:0000313" key="4">
    <source>
        <dbReference type="EMBL" id="EQA36022.1"/>
    </source>
</evidence>
<dbReference type="SMART" id="SM00306">
    <property type="entry name" value="HintN"/>
    <property type="match status" value="1"/>
</dbReference>
<dbReference type="GO" id="GO:0016539">
    <property type="term" value="P:intein-mediated protein splicing"/>
    <property type="evidence" value="ECO:0007669"/>
    <property type="project" value="InterPro"/>
</dbReference>
<feature type="transmembrane region" description="Helical" evidence="1">
    <location>
        <begin position="20"/>
        <end position="41"/>
    </location>
</feature>
<evidence type="ECO:0000259" key="3">
    <source>
        <dbReference type="SMART" id="SM00306"/>
    </source>
</evidence>
<dbReference type="RefSeq" id="WP_010409651.1">
    <property type="nucleotide sequence ID" value="NZ_AHMM02000024.1"/>
</dbReference>
<dbReference type="InterPro" id="IPR030934">
    <property type="entry name" value="Intein_C"/>
</dbReference>
<feature type="domain" description="Hint" evidence="2">
    <location>
        <begin position="1296"/>
        <end position="1341"/>
    </location>
</feature>
<dbReference type="Gene3D" id="2.170.16.10">
    <property type="entry name" value="Hedgehog/Intein (Hint) domain"/>
    <property type="match status" value="1"/>
</dbReference>
<evidence type="ECO:0000313" key="5">
    <source>
        <dbReference type="Proteomes" id="UP000018719"/>
    </source>
</evidence>
<dbReference type="Proteomes" id="UP000018719">
    <property type="component" value="Unassembled WGS sequence"/>
</dbReference>
<dbReference type="InterPro" id="IPR003586">
    <property type="entry name" value="Hint_dom_C"/>
</dbReference>
<dbReference type="EMBL" id="AHMM02000024">
    <property type="protein sequence ID" value="EQA36022.1"/>
    <property type="molecule type" value="Genomic_DNA"/>
</dbReference>
<feature type="domain" description="Hint" evidence="3">
    <location>
        <begin position="1161"/>
        <end position="1256"/>
    </location>
</feature>
<keyword evidence="1" id="KW-1133">Transmembrane helix</keyword>
<dbReference type="Pfam" id="PF07591">
    <property type="entry name" value="PT-HINT"/>
    <property type="match status" value="1"/>
</dbReference>
<gene>
    <name evidence="4" type="ORF">LEP1GSC047_0386</name>
</gene>
<dbReference type="SMART" id="SM00305">
    <property type="entry name" value="HintC"/>
    <property type="match status" value="1"/>
</dbReference>
<dbReference type="InterPro" id="IPR030885">
    <property type="entry name" value="Lepto_longest"/>
</dbReference>
<keyword evidence="1" id="KW-0472">Membrane</keyword>
<dbReference type="NCBIfam" id="TIGR01443">
    <property type="entry name" value="intein_Cterm"/>
    <property type="match status" value="1"/>
</dbReference>
<accession>V6HA75</accession>
<dbReference type="PROSITE" id="PS50817">
    <property type="entry name" value="INTEIN_N_TER"/>
    <property type="match status" value="1"/>
</dbReference>
<name>V6HA75_9LEPT</name>
<comment type="caution">
    <text evidence="4">The sequence shown here is derived from an EMBL/GenBank/DDBJ whole genome shotgun (WGS) entry which is preliminary data.</text>
</comment>
<evidence type="ECO:0000256" key="1">
    <source>
        <dbReference type="SAM" id="Phobius"/>
    </source>
</evidence>
<sequence>MDFMIRKGRYIRHYSIPERLMSGSMLSIYFWVLFFPLSILFSQNLNNYPTFVAPQFQQQNLDQVVSLANQSNSLNNWETISGQGLSAIKSNWENASALEIESLVSSITSSPNSGTSLQDYQNAVSAYLWAQENNAETQWLNQVDSQLSNARDNFINGQLAINISNSTTQNQQLVVTSSGNVNSAIANSADYKTALNTGLQSFSDSLTALQRTYEQQLSSLNQTDAQYKANLLQLQGYENTVKQGMQTSVSQLQTSLQTTALFYNTKPDGTPNWNSMTQSGLDLQNLITSLSQGLANGSPLSALANQMVSYLQTQETQAHNNATYWSQKATPYNLSLTGTVLGGERVLSGLQDLYNYGNWVSSANPVIGAIKDFIDGGSNNQDPTLINYLYGNDFNSNNYSILKINSADFKGYNTAYTNYSVFPIQTGFAGNDLYYSSAGYNAFDFNATGLGFLGGFVLQTGFFAEDKFDYSINIQLQDKNALSNSQVWSGFRNNLSTELNSWNSITSSISSWEGQISAYQAQYATWHAQAAIYADGLQQSYSTGVANLNSQDHNWQNGLLAPFQNTNINSGAGNSMDSIKSSFLDSVSPKITQILLPSDNSVLSPAAQAPVIDQSNLNNTLSIFQQSLMGASNLALENQLNRQAIDENKNAIQQIATSLGNNAVVDSHGNIVYTTSIEDGHARLKTGGDATNASDYEATTVKQNIFLSAPATIKIAAAGDLFQTWNTGSIISQNQANLDSFNISYNSTINSLNSQIAALNSLNAKNDKAFQDAAQAAASFASDQKSLAQALFQGGNFESWVKGQIQDKVNTAMATAIANATGMSPDMASQLVSWFEKNQAEKKAKAKARTEQITSGLVTVASIAASFIAGPEMMAVGQAVLQAAQGYQNGGMEGALVGAASGAATAYARQFGVNVGVSYSYSGGFGGTVGLGSSKLNAGVTFSQHGSTSFNIGGSYGNVSYNPTSGFSGSVNLTPGQNTGVMVNIAQHSGPSLTVQESNEASGVGGSVTIDGKGNATVAATYRNATVVSATGNVHDPSSFGNLKANENFNSDLNQNLAMGKADENLKAGTAELAAGRSKIAETGNEAQKEVLNNENASAQDQHGVWATLASAGEFLTDPSSASTWLGRTAQDVVGSFLGSTGLGASDSNGFIDKNGEYVQRSCFTAGTLIRTKEGLKPIEKIEIGDLVLSLDPKTGEMSYKRVSRLFSKETPLIHRVTYTNGNVINTTWNHPFYIRGKGFTEVRNIQEEERSVTVASIRNSSRIERTSGIQIGASLAAIGSRSSSSNSATWKDEIRGTVGIAKIEEVYEKTKVYNFEVEDNHTYFVGKDGVLVHNDAGCMAGGFATGVGKSIARLVDAPQHLIETGASIAAPDNFRVTDEFGRPVNEHPLEAPLSKGVASTLYDKLVTEPGAEKAANSDCANCSKDYSTGYKWGNFIGDGMLLVAGGITALRGKLGGLDGKSGTTKEAAEVGRNIGKAASVPEIPRGFSSPEQYSKAMSELNGIMKSKGITDYRIGVSGSSVTGESFKSGKPFGPHSDIDVFIESNTLTKGIGTSKNIPGFVHPNNLQELHPELNAWSNKWQSILGREVSVGGFQTGKLPDRPVIFFGNK</sequence>
<keyword evidence="1" id="KW-0812">Transmembrane</keyword>
<dbReference type="SUPFAM" id="SSF51294">
    <property type="entry name" value="Hedgehog/intein (Hint) domain"/>
    <property type="match status" value="1"/>
</dbReference>
<organism evidence="4 5">
    <name type="scientific">Leptospira inadai serovar Lyme str. 10</name>
    <dbReference type="NCBI Taxonomy" id="1049790"/>
    <lineage>
        <taxon>Bacteria</taxon>
        <taxon>Pseudomonadati</taxon>
        <taxon>Spirochaetota</taxon>
        <taxon>Spirochaetia</taxon>
        <taxon>Leptospirales</taxon>
        <taxon>Leptospiraceae</taxon>
        <taxon>Leptospira</taxon>
    </lineage>
</organism>
<protein>
    <submittedName>
        <fullName evidence="4">Intein C-terminal splicing domain protein</fullName>
    </submittedName>
</protein>
<dbReference type="InterPro" id="IPR003587">
    <property type="entry name" value="Hint_dom_N"/>
</dbReference>
<proteinExistence type="predicted"/>
<dbReference type="STRING" id="1049790.LEP1GSC047_0386"/>
<dbReference type="CDD" id="cd00081">
    <property type="entry name" value="Hint"/>
    <property type="match status" value="1"/>
</dbReference>
<reference evidence="4 5" key="1">
    <citation type="submission" date="2013-05" db="EMBL/GenBank/DDBJ databases">
        <authorList>
            <person name="Harkins D.M."/>
            <person name="Durkin A.S."/>
            <person name="Brinkac L.M."/>
            <person name="Haft D.H."/>
            <person name="Selengut J.D."/>
            <person name="Sanka R."/>
            <person name="DePew J."/>
            <person name="Purushe J."/>
            <person name="Hartskeerl R.A."/>
            <person name="Ahmed A."/>
            <person name="van der Linden H."/>
            <person name="Goris M.G.A."/>
            <person name="Vinetz J.M."/>
            <person name="Sutton G.G."/>
            <person name="Nierman W.C."/>
            <person name="Fouts D.E."/>
        </authorList>
    </citation>
    <scope>NUCLEOTIDE SEQUENCE [LARGE SCALE GENOMIC DNA]</scope>
    <source>
        <strain evidence="4 5">10</strain>
    </source>
</reference>
<dbReference type="InterPro" id="IPR036844">
    <property type="entry name" value="Hint_dom_sf"/>
</dbReference>
<evidence type="ECO:0000259" key="2">
    <source>
        <dbReference type="SMART" id="SM00305"/>
    </source>
</evidence>
<dbReference type="PROSITE" id="PS50818">
    <property type="entry name" value="INTEIN_C_TER"/>
    <property type="match status" value="1"/>
</dbReference>
<dbReference type="InterPro" id="IPR006141">
    <property type="entry name" value="Intein_N"/>
</dbReference>
<dbReference type="NCBIfam" id="TIGR04388">
    <property type="entry name" value="Lepto_longest"/>
    <property type="match status" value="3"/>
</dbReference>